<dbReference type="Pfam" id="PF13102">
    <property type="entry name" value="Phage_int_SAM_5"/>
    <property type="match status" value="1"/>
</dbReference>
<evidence type="ECO:0000313" key="4">
    <source>
        <dbReference type="Proteomes" id="UP000620550"/>
    </source>
</evidence>
<protein>
    <recommendedName>
        <fullName evidence="2">Phage integrase SAM-like domain-containing protein</fullName>
    </recommendedName>
</protein>
<gene>
    <name evidence="3" type="ORF">GCM10017764_17490</name>
</gene>
<dbReference type="InterPro" id="IPR025269">
    <property type="entry name" value="SAM-like_dom"/>
</dbReference>
<accession>A0ABQ3HWI0</accession>
<organism evidence="3 4">
    <name type="scientific">Sphingobacterium griseoflavum</name>
    <dbReference type="NCBI Taxonomy" id="1474952"/>
    <lineage>
        <taxon>Bacteria</taxon>
        <taxon>Pseudomonadati</taxon>
        <taxon>Bacteroidota</taxon>
        <taxon>Sphingobacteriia</taxon>
        <taxon>Sphingobacteriales</taxon>
        <taxon>Sphingobacteriaceae</taxon>
        <taxon>Sphingobacterium</taxon>
    </lineage>
</organism>
<evidence type="ECO:0000313" key="3">
    <source>
        <dbReference type="EMBL" id="GHE34814.1"/>
    </source>
</evidence>
<name>A0ABQ3HWI0_9SPHI</name>
<evidence type="ECO:0000259" key="2">
    <source>
        <dbReference type="Pfam" id="PF13102"/>
    </source>
</evidence>
<dbReference type="Gene3D" id="1.10.150.130">
    <property type="match status" value="1"/>
</dbReference>
<evidence type="ECO:0000256" key="1">
    <source>
        <dbReference type="ARBA" id="ARBA00023125"/>
    </source>
</evidence>
<reference evidence="4" key="1">
    <citation type="journal article" date="2019" name="Int. J. Syst. Evol. Microbiol.">
        <title>The Global Catalogue of Microorganisms (GCM) 10K type strain sequencing project: providing services to taxonomists for standard genome sequencing and annotation.</title>
        <authorList>
            <consortium name="The Broad Institute Genomics Platform"/>
            <consortium name="The Broad Institute Genome Sequencing Center for Infectious Disease"/>
            <person name="Wu L."/>
            <person name="Ma J."/>
        </authorList>
    </citation>
    <scope>NUCLEOTIDE SEQUENCE [LARGE SCALE GENOMIC DNA]</scope>
    <source>
        <strain evidence="4">CGMCC 1.12966</strain>
    </source>
</reference>
<proteinExistence type="predicted"/>
<dbReference type="InterPro" id="IPR011010">
    <property type="entry name" value="DNA_brk_join_enz"/>
</dbReference>
<feature type="domain" description="Phage integrase SAM-like" evidence="2">
    <location>
        <begin position="55"/>
        <end position="152"/>
    </location>
</feature>
<dbReference type="Proteomes" id="UP000620550">
    <property type="component" value="Unassembled WGS sequence"/>
</dbReference>
<comment type="caution">
    <text evidence="3">The sequence shown here is derived from an EMBL/GenBank/DDBJ whole genome shotgun (WGS) entry which is preliminary data.</text>
</comment>
<dbReference type="EMBL" id="BNAF01000006">
    <property type="protein sequence ID" value="GHE34814.1"/>
    <property type="molecule type" value="Genomic_DNA"/>
</dbReference>
<keyword evidence="1" id="KW-0238">DNA-binding</keyword>
<sequence length="369" mass="42391">MIINDDDIATDFVIDYCASDIKKYRKRISDIEGVESLSVDEILNMITNDSKDVELLSFFREHIRQLNDDGRHKTAKPFNTVVNSLTDFCGDQLMASRLTSKFLQSYEVYLRRPKTIQRMQGQNMVTKVSQLTDKGLHNHMASLRTLFNQAKKHYNDEDTGHIIIKNAPFSRYTILPKKNKKHKNLDVNALRDLRDYEPATGRELYAKQMFMLSFYMCGMNAVDIFNNWAILKRAPKRISYNRSKTEGKREDGAFISVAIPDEAKEILKDLEIKYKSIDVVNGTLSIGLRSIAKNLGMQELTMLFARHSFATIARNDLNISKEDVAIALNHVNESNRITDTYIAPDWSKIDRVQQAVINKVNEDLAQNNL</sequence>
<dbReference type="SUPFAM" id="SSF56349">
    <property type="entry name" value="DNA breaking-rejoining enzymes"/>
    <property type="match status" value="1"/>
</dbReference>
<keyword evidence="4" id="KW-1185">Reference proteome</keyword>
<dbReference type="InterPro" id="IPR010998">
    <property type="entry name" value="Integrase_recombinase_N"/>
</dbReference>